<dbReference type="AlphaFoldDB" id="A0A2C5W6L0"/>
<evidence type="ECO:0000313" key="2">
    <source>
        <dbReference type="Proteomes" id="UP000222460"/>
    </source>
</evidence>
<gene>
    <name evidence="1" type="ORF">CRX57_08565</name>
</gene>
<evidence type="ECO:0000313" key="1">
    <source>
        <dbReference type="EMBL" id="PHH40223.1"/>
    </source>
</evidence>
<name>A0A2C5W6L0_PSEPU</name>
<dbReference type="EMBL" id="PDKZ01000002">
    <property type="protein sequence ID" value="PHH40223.1"/>
    <property type="molecule type" value="Genomic_DNA"/>
</dbReference>
<reference evidence="2" key="1">
    <citation type="submission" date="2017-10" db="EMBL/GenBank/DDBJ databases">
        <title>FDA dAtabase for Regulatory Grade micrObial Sequences (FDA-ARGOS): Supporting development and validation of Infectious Disease Dx tests.</title>
        <authorList>
            <person name="Goldberg B."/>
            <person name="Campos J."/>
            <person name="Tallon L."/>
            <person name="Sadzewicz L."/>
            <person name="Ott S."/>
            <person name="Zhao X."/>
            <person name="Nagaraj S."/>
            <person name="Vavikolanu K."/>
            <person name="Aluvathingal J."/>
            <person name="Nadendla S."/>
            <person name="Geyer C."/>
            <person name="Sichtig H."/>
        </authorList>
    </citation>
    <scope>NUCLEOTIDE SEQUENCE [LARGE SCALE GENOMIC DNA]</scope>
    <source>
        <strain evidence="2">FDAARGOS_376</strain>
    </source>
</reference>
<comment type="caution">
    <text evidence="1">The sequence shown here is derived from an EMBL/GenBank/DDBJ whole genome shotgun (WGS) entry which is preliminary data.</text>
</comment>
<accession>A0A2C5W6L0</accession>
<proteinExistence type="predicted"/>
<organism evidence="1 2">
    <name type="scientific">Pseudomonas putida</name>
    <name type="common">Arthrobacter siderocapsulatus</name>
    <dbReference type="NCBI Taxonomy" id="303"/>
    <lineage>
        <taxon>Bacteria</taxon>
        <taxon>Pseudomonadati</taxon>
        <taxon>Pseudomonadota</taxon>
        <taxon>Gammaproteobacteria</taxon>
        <taxon>Pseudomonadales</taxon>
        <taxon>Pseudomonadaceae</taxon>
        <taxon>Pseudomonas</taxon>
    </lineage>
</organism>
<dbReference type="Proteomes" id="UP000222460">
    <property type="component" value="Unassembled WGS sequence"/>
</dbReference>
<sequence length="81" mass="9117">MSQPTARIADEALELLRATHERISNMRVLFNAITKDLKHGKSHDIEELASLGSFLGYDWANYVDSEVEQMQKALDAAEVVQ</sequence>
<protein>
    <submittedName>
        <fullName evidence="1">Uncharacterized protein</fullName>
    </submittedName>
</protein>
<dbReference type="RefSeq" id="WP_098965120.1">
    <property type="nucleotide sequence ID" value="NZ_PDKZ01000002.1"/>
</dbReference>